<dbReference type="RefSeq" id="WP_241513280.1">
    <property type="nucleotide sequence ID" value="NZ_JAFEJT020000012.1"/>
</dbReference>
<comment type="caution">
    <text evidence="3">The sequence shown here is derived from an EMBL/GenBank/DDBJ whole genome shotgun (WGS) entry which is preliminary data.</text>
</comment>
<dbReference type="InterPro" id="IPR049625">
    <property type="entry name" value="Glyco_transf_61_cat"/>
</dbReference>
<feature type="coiled-coil region" evidence="1">
    <location>
        <begin position="430"/>
        <end position="471"/>
    </location>
</feature>
<evidence type="ECO:0000259" key="2">
    <source>
        <dbReference type="Pfam" id="PF04577"/>
    </source>
</evidence>
<evidence type="ECO:0000256" key="1">
    <source>
        <dbReference type="SAM" id="Coils"/>
    </source>
</evidence>
<gene>
    <name evidence="3" type="ORF">JS533_004295</name>
</gene>
<reference evidence="3 4" key="1">
    <citation type="journal article" date="2021" name="Environ. Microbiol.">
        <title>Genetic insights into the dark matter of the mammalian gut microbiota through targeted genome reconstruction.</title>
        <authorList>
            <person name="Lugli G.A."/>
            <person name="Alessandri G."/>
            <person name="Milani C."/>
            <person name="Viappiani A."/>
            <person name="Fontana F."/>
            <person name="Tarracchini C."/>
            <person name="Mancabelli L."/>
            <person name="Argentini C."/>
            <person name="Ruiz L."/>
            <person name="Margolles A."/>
            <person name="van Sinderen D."/>
            <person name="Turroni F."/>
            <person name="Ventura M."/>
        </authorList>
    </citation>
    <scope>NUCLEOTIDE SEQUENCE [LARGE SCALE GENOMIC DNA]</scope>
    <source>
        <strain evidence="3 4">MA1</strain>
    </source>
</reference>
<accession>A0ABS9VTS1</accession>
<reference evidence="3 4" key="2">
    <citation type="journal article" date="2021" name="Syst. Appl. Microbiol.">
        <title>Phylogenetic classification of ten novel species belonging to the genus Bifidobacterium comprising B. phasiani sp. nov., B. pongonis sp. nov., B. saguinibicoloris sp. nov., B. colobi sp. nov., B. simiiventris sp. nov., B. santillanense sp. nov., B. miconis sp. nov., B. amazonense sp. nov., B. pluvialisilvae sp. nov., and B. miconisargentati sp. nov.</title>
        <authorList>
            <person name="Lugli G.A."/>
            <person name="Calvete-Torre I."/>
            <person name="Alessandri G."/>
            <person name="Milani C."/>
            <person name="Turroni F."/>
            <person name="Laiolo P."/>
            <person name="Ossiprandi M.C."/>
            <person name="Margolles A."/>
            <person name="Ruiz L."/>
            <person name="Ventura M."/>
        </authorList>
    </citation>
    <scope>NUCLEOTIDE SEQUENCE [LARGE SCALE GENOMIC DNA]</scope>
    <source>
        <strain evidence="3 4">MA1</strain>
    </source>
</reference>
<proteinExistence type="predicted"/>
<dbReference type="EMBL" id="JAFEJT020000012">
    <property type="protein sequence ID" value="MCH9275497.1"/>
    <property type="molecule type" value="Genomic_DNA"/>
</dbReference>
<evidence type="ECO:0000313" key="4">
    <source>
        <dbReference type="Proteomes" id="UP000710815"/>
    </source>
</evidence>
<dbReference type="Proteomes" id="UP000710815">
    <property type="component" value="Unassembled WGS sequence"/>
</dbReference>
<feature type="domain" description="Glycosyltransferase 61 catalytic" evidence="2">
    <location>
        <begin position="109"/>
        <end position="276"/>
    </location>
</feature>
<keyword evidence="4" id="KW-1185">Reference proteome</keyword>
<evidence type="ECO:0000313" key="3">
    <source>
        <dbReference type="EMBL" id="MCH9275497.1"/>
    </source>
</evidence>
<keyword evidence="1" id="KW-0175">Coiled coil</keyword>
<name>A0ABS9VTS1_9BIFI</name>
<organism evidence="3 4">
    <name type="scientific">Bifidobacterium amazonense</name>
    <dbReference type="NCBI Taxonomy" id="2809027"/>
    <lineage>
        <taxon>Bacteria</taxon>
        <taxon>Bacillati</taxon>
        <taxon>Actinomycetota</taxon>
        <taxon>Actinomycetes</taxon>
        <taxon>Bifidobacteriales</taxon>
        <taxon>Bifidobacteriaceae</taxon>
        <taxon>Bifidobacterium</taxon>
    </lineage>
</organism>
<sequence>MSQRLFVHDTKKWQANCRSHEIEHAEVHAYDDAIVLPMRKKHEFDAATRDGVYEGGVCSDTFEFIAGRRRNLNVEHANFDCDSSYEVPAEDLVHRDETVIFGGCLINHFGHALLDGTARTWYLAEAAEDLRIVFLHYPHKSDVPFDALKFVELMGIDMDRVEVIDRPTQFRRVIVPDEAIYPANAYRPEYVRTFDAIRARIRPMDARKVYLSRSQFGLRPVYNETYYEEFFARRGFVVIHPETLPIEEQIAYVAGADEIVTSIGSMSHLFLFAKDTVTATVLNRSTQCLPGQIIVDQVRGIGPFYVDAFLNPVPSPHVSGPFLFGPNRYFKAYLDERGIPYRDEELVLEDEARNALFRRFMESWTKEYVNRRKRGPLDGFNRAAYRSNTLESFAYYDDEPMFPVDADALLGFLEVLWADAQRGRKQGQTIKKLTGDLDRSRKEKARLSADLKKARSEAAKAKAEVRRLRNSKSWKITAPLRAVTERLAGK</sequence>
<protein>
    <submittedName>
        <fullName evidence="3">Glycosyltransferase 61 family protein</fullName>
    </submittedName>
</protein>
<dbReference type="Pfam" id="PF04577">
    <property type="entry name" value="Glyco_transf_61"/>
    <property type="match status" value="1"/>
</dbReference>